<organism evidence="2 3">
    <name type="scientific">Emydomyces testavorans</name>
    <dbReference type="NCBI Taxonomy" id="2070801"/>
    <lineage>
        <taxon>Eukaryota</taxon>
        <taxon>Fungi</taxon>
        <taxon>Dikarya</taxon>
        <taxon>Ascomycota</taxon>
        <taxon>Pezizomycotina</taxon>
        <taxon>Eurotiomycetes</taxon>
        <taxon>Eurotiomycetidae</taxon>
        <taxon>Onygenales</taxon>
        <taxon>Nannizziopsiaceae</taxon>
        <taxon>Emydomyces</taxon>
    </lineage>
</organism>
<name>A0AAF0IGH1_9EURO</name>
<feature type="region of interest" description="Disordered" evidence="1">
    <location>
        <begin position="200"/>
        <end position="362"/>
    </location>
</feature>
<feature type="compositionally biased region" description="Basic and acidic residues" evidence="1">
    <location>
        <begin position="429"/>
        <end position="446"/>
    </location>
</feature>
<feature type="region of interest" description="Disordered" evidence="1">
    <location>
        <begin position="378"/>
        <end position="461"/>
    </location>
</feature>
<feature type="compositionally biased region" description="Low complexity" evidence="1">
    <location>
        <begin position="415"/>
        <end position="424"/>
    </location>
</feature>
<feature type="compositionally biased region" description="Low complexity" evidence="1">
    <location>
        <begin position="276"/>
        <end position="295"/>
    </location>
</feature>
<keyword evidence="3" id="KW-1185">Reference proteome</keyword>
<sequence>MACFEILNVLVPKLTRRTALFVLRATAAIIAFFRRKSRQADDIDRKNELKEASVFYTSATTLSALCSISIVKQYLAPHSPEMMETESQAILGALGTPKFDPDVHKSSTGEHSVHEDSFVGSINTRSPQESGTNDGWRGINWDGIAEPRARSDSLARIEDPLEAIDALEAALEEVGEALPIVDDHGLDSPIREGSPVRQALAETSPNGHPKKKTNVATSGRSSALDVASQRANGNGRLKSRSPQASRVTEQTPKAQVPSNSKPGQTSTTRAAHKVASRGASGTSATSKSSQLSMSTPERPRTATPKANKLNTAPLSTSRPGFVPAKSTKPLTRPTFELPGEAISRRMKAQREERRKKEEEELQRRRAFRASKIRYSTVPSTEVRETFTSRSRANRGAEESSHILPDEGMRSNFLVSTRTSSLRTSPGEKSFSRHPEWDERLGRRESFVRPGTRHSLVSRSSSLKDTLNTAGINGRKVRNSMINVNPSALKTDIASQKSRGAEISGRHHLLGERERERREKEEIAKRARAEAAERGRRASREWAERQKQKSKMAKQSEGSKSVKSAVDETSA</sequence>
<protein>
    <submittedName>
        <fullName evidence="2">Uncharacterized protein</fullName>
    </submittedName>
</protein>
<proteinExistence type="predicted"/>
<feature type="compositionally biased region" description="Basic and acidic residues" evidence="1">
    <location>
        <begin position="394"/>
        <end position="408"/>
    </location>
</feature>
<reference evidence="2" key="1">
    <citation type="submission" date="2023-03" db="EMBL/GenBank/DDBJ databases">
        <title>Emydomyces testavorans Genome Sequence.</title>
        <authorList>
            <person name="Hoyer L."/>
        </authorList>
    </citation>
    <scope>NUCLEOTIDE SEQUENCE</scope>
    <source>
        <strain evidence="2">16-2883</strain>
    </source>
</reference>
<evidence type="ECO:0000313" key="3">
    <source>
        <dbReference type="Proteomes" id="UP001219355"/>
    </source>
</evidence>
<feature type="compositionally biased region" description="Polar residues" evidence="1">
    <location>
        <begin position="308"/>
        <end position="318"/>
    </location>
</feature>
<feature type="compositionally biased region" description="Basic and acidic residues" evidence="1">
    <location>
        <begin position="508"/>
        <end position="546"/>
    </location>
</feature>
<dbReference type="Proteomes" id="UP001219355">
    <property type="component" value="Chromosome 1"/>
</dbReference>
<accession>A0AAF0IGH1</accession>
<feature type="compositionally biased region" description="Basic and acidic residues" evidence="1">
    <location>
        <begin position="348"/>
        <end position="362"/>
    </location>
</feature>
<feature type="compositionally biased region" description="Polar residues" evidence="1">
    <location>
        <begin position="240"/>
        <end position="269"/>
    </location>
</feature>
<gene>
    <name evidence="2" type="ORF">PRK78_001062</name>
</gene>
<feature type="region of interest" description="Disordered" evidence="1">
    <location>
        <begin position="492"/>
        <end position="570"/>
    </location>
</feature>
<dbReference type="EMBL" id="CP120627">
    <property type="protein sequence ID" value="WEW55631.1"/>
    <property type="molecule type" value="Genomic_DNA"/>
</dbReference>
<dbReference type="AlphaFoldDB" id="A0AAF0IGH1"/>
<feature type="compositionally biased region" description="Polar residues" evidence="1">
    <location>
        <begin position="555"/>
        <end position="570"/>
    </location>
</feature>
<evidence type="ECO:0000256" key="1">
    <source>
        <dbReference type="SAM" id="MobiDB-lite"/>
    </source>
</evidence>
<evidence type="ECO:0000313" key="2">
    <source>
        <dbReference type="EMBL" id="WEW55631.1"/>
    </source>
</evidence>